<dbReference type="AlphaFoldDB" id="A0A4D4J3R3"/>
<sequence length="365" mass="38924">METSARLLRLLSLLQARRDWSGAALAERLEVDVRTVRRDVERLRALGYPVHATPGVAGGYRLGAGAALPPLLLDDDEAVAVAIGLRTAAGGTVAGIEETSVRALAKLEQVLPSRLRHRVNALQSFTVPLGHAGPTVAADVLTVIAGACRDHERLRFGYRGHHGTESTRTVEPHRLVHTGRRWYLVAWDVDRRDWRTFRVDRIASRPSPGARFAPRRPPADDLAGYVSRAVSSAPYRYRARLTMYAPVAVVAEWVPPTVGTLEPLDDHRCLLYTGADSVAALAVAIAAIGVDFEVHEPPELVEQVRALAARLGRAAGGSSQPRQVSSPSGTGGPVPATPAGPGAPPRGTGSGRRTASVPLPPRPPG</sequence>
<evidence type="ECO:0000313" key="5">
    <source>
        <dbReference type="EMBL" id="GDY30104.1"/>
    </source>
</evidence>
<dbReference type="Gene3D" id="1.10.10.10">
    <property type="entry name" value="Winged helix-like DNA-binding domain superfamily/Winged helix DNA-binding domain"/>
    <property type="match status" value="1"/>
</dbReference>
<evidence type="ECO:0000313" key="6">
    <source>
        <dbReference type="Proteomes" id="UP000298860"/>
    </source>
</evidence>
<protein>
    <submittedName>
        <fullName evidence="5">DNA-binding transcriptional regulator</fullName>
    </submittedName>
</protein>
<dbReference type="InterPro" id="IPR013196">
    <property type="entry name" value="HTH_11"/>
</dbReference>
<dbReference type="Pfam" id="PF08279">
    <property type="entry name" value="HTH_11"/>
    <property type="match status" value="1"/>
</dbReference>
<accession>A0A4D4J3R3</accession>
<dbReference type="Pfam" id="PF13280">
    <property type="entry name" value="WYL"/>
    <property type="match status" value="1"/>
</dbReference>
<keyword evidence="5" id="KW-0238">DNA-binding</keyword>
<dbReference type="Proteomes" id="UP000298860">
    <property type="component" value="Unassembled WGS sequence"/>
</dbReference>
<feature type="domain" description="HTH deoR-type" evidence="4">
    <location>
        <begin position="3"/>
        <end position="58"/>
    </location>
</feature>
<dbReference type="InterPro" id="IPR028349">
    <property type="entry name" value="PafC-like"/>
</dbReference>
<feature type="compositionally biased region" description="Low complexity" evidence="3">
    <location>
        <begin position="324"/>
        <end position="334"/>
    </location>
</feature>
<keyword evidence="2" id="KW-0804">Transcription</keyword>
<dbReference type="PROSITE" id="PS52050">
    <property type="entry name" value="WYL"/>
    <property type="match status" value="1"/>
</dbReference>
<evidence type="ECO:0000256" key="2">
    <source>
        <dbReference type="ARBA" id="ARBA00023163"/>
    </source>
</evidence>
<dbReference type="PANTHER" id="PTHR34580:SF3">
    <property type="entry name" value="PROTEIN PAFB"/>
    <property type="match status" value="1"/>
</dbReference>
<dbReference type="PIRSF" id="PIRSF016838">
    <property type="entry name" value="PafC"/>
    <property type="match status" value="1"/>
</dbReference>
<evidence type="ECO:0000256" key="1">
    <source>
        <dbReference type="ARBA" id="ARBA00023015"/>
    </source>
</evidence>
<feature type="region of interest" description="Disordered" evidence="3">
    <location>
        <begin position="312"/>
        <end position="365"/>
    </location>
</feature>
<dbReference type="GO" id="GO:0003700">
    <property type="term" value="F:DNA-binding transcription factor activity"/>
    <property type="evidence" value="ECO:0007669"/>
    <property type="project" value="InterPro"/>
</dbReference>
<dbReference type="SUPFAM" id="SSF46785">
    <property type="entry name" value="Winged helix' DNA-binding domain"/>
    <property type="match status" value="1"/>
</dbReference>
<comment type="caution">
    <text evidence="5">The sequence shown here is derived from an EMBL/GenBank/DDBJ whole genome shotgun (WGS) entry which is preliminary data.</text>
</comment>
<reference evidence="6" key="1">
    <citation type="submission" date="2019-04" db="EMBL/GenBank/DDBJ databases">
        <title>Draft genome sequence of Pseudonocardiaceae bacterium SL3-2-4.</title>
        <authorList>
            <person name="Ningsih F."/>
            <person name="Yokota A."/>
            <person name="Sakai Y."/>
            <person name="Nanatani K."/>
            <person name="Yabe S."/>
            <person name="Oetari A."/>
            <person name="Sjamsuridzal W."/>
        </authorList>
    </citation>
    <scope>NUCLEOTIDE SEQUENCE [LARGE SCALE GENOMIC DNA]</scope>
    <source>
        <strain evidence="6">SL3-2-4</strain>
    </source>
</reference>
<name>A0A4D4J3R3_9PSEU</name>
<evidence type="ECO:0000259" key="4">
    <source>
        <dbReference type="PROSITE" id="PS51000"/>
    </source>
</evidence>
<keyword evidence="6" id="KW-1185">Reference proteome</keyword>
<feature type="compositionally biased region" description="Pro residues" evidence="3">
    <location>
        <begin position="335"/>
        <end position="344"/>
    </location>
</feature>
<dbReference type="InterPro" id="IPR036388">
    <property type="entry name" value="WH-like_DNA-bd_sf"/>
</dbReference>
<dbReference type="Pfam" id="PF25583">
    <property type="entry name" value="WCX"/>
    <property type="match status" value="1"/>
</dbReference>
<proteinExistence type="predicted"/>
<dbReference type="PROSITE" id="PS51000">
    <property type="entry name" value="HTH_DEOR_2"/>
    <property type="match status" value="1"/>
</dbReference>
<dbReference type="InterPro" id="IPR026881">
    <property type="entry name" value="WYL_dom"/>
</dbReference>
<dbReference type="GO" id="GO:0003677">
    <property type="term" value="F:DNA binding"/>
    <property type="evidence" value="ECO:0007669"/>
    <property type="project" value="UniProtKB-KW"/>
</dbReference>
<dbReference type="PANTHER" id="PTHR34580">
    <property type="match status" value="1"/>
</dbReference>
<gene>
    <name evidence="5" type="ORF">GTS_17370</name>
</gene>
<feature type="compositionally biased region" description="Low complexity" evidence="3">
    <location>
        <begin position="345"/>
        <end position="357"/>
    </location>
</feature>
<dbReference type="InterPro" id="IPR051534">
    <property type="entry name" value="CBASS_pafABC_assoc_protein"/>
</dbReference>
<dbReference type="InterPro" id="IPR001034">
    <property type="entry name" value="DeoR_HTH"/>
</dbReference>
<evidence type="ECO:0000256" key="3">
    <source>
        <dbReference type="SAM" id="MobiDB-lite"/>
    </source>
</evidence>
<dbReference type="InterPro" id="IPR057727">
    <property type="entry name" value="WCX_dom"/>
</dbReference>
<dbReference type="EMBL" id="BJFL01000006">
    <property type="protein sequence ID" value="GDY30104.1"/>
    <property type="molecule type" value="Genomic_DNA"/>
</dbReference>
<organism evidence="5 6">
    <name type="scientific">Gandjariella thermophila</name>
    <dbReference type="NCBI Taxonomy" id="1931992"/>
    <lineage>
        <taxon>Bacteria</taxon>
        <taxon>Bacillati</taxon>
        <taxon>Actinomycetota</taxon>
        <taxon>Actinomycetes</taxon>
        <taxon>Pseudonocardiales</taxon>
        <taxon>Pseudonocardiaceae</taxon>
        <taxon>Gandjariella</taxon>
    </lineage>
</organism>
<keyword evidence="1" id="KW-0805">Transcription regulation</keyword>
<dbReference type="InterPro" id="IPR036390">
    <property type="entry name" value="WH_DNA-bd_sf"/>
</dbReference>